<name>A0A4R4WJX8_9ACTN</name>
<reference evidence="1 2" key="1">
    <citation type="submission" date="2019-03" db="EMBL/GenBank/DDBJ databases">
        <title>Draft genome sequences of novel Actinobacteria.</title>
        <authorList>
            <person name="Sahin N."/>
            <person name="Ay H."/>
            <person name="Saygin H."/>
        </authorList>
    </citation>
    <scope>NUCLEOTIDE SEQUENCE [LARGE SCALE GENOMIC DNA]</scope>
    <source>
        <strain evidence="1 2">KC712</strain>
    </source>
</reference>
<sequence>MTARDNAPISFLAVHLVRAGRHRRTNAAAMPGLRRRHPADCFQEILEILTFAEKRMSEPLSSASGCVADGG</sequence>
<gene>
    <name evidence="1" type="ORF">E1294_29940</name>
</gene>
<comment type="caution">
    <text evidence="1">The sequence shown here is derived from an EMBL/GenBank/DDBJ whole genome shotgun (WGS) entry which is preliminary data.</text>
</comment>
<proteinExistence type="predicted"/>
<keyword evidence="2" id="KW-1185">Reference proteome</keyword>
<protein>
    <submittedName>
        <fullName evidence="1">Uncharacterized protein</fullName>
    </submittedName>
</protein>
<dbReference type="RefSeq" id="WP_132513915.1">
    <property type="nucleotide sequence ID" value="NZ_SMKP01000098.1"/>
</dbReference>
<dbReference type="AlphaFoldDB" id="A0A4R4WJX8"/>
<dbReference type="Proteomes" id="UP000294543">
    <property type="component" value="Unassembled WGS sequence"/>
</dbReference>
<evidence type="ECO:0000313" key="2">
    <source>
        <dbReference type="Proteomes" id="UP000294543"/>
    </source>
</evidence>
<organism evidence="1 2">
    <name type="scientific">Nonomuraea diastatica</name>
    <dbReference type="NCBI Taxonomy" id="1848329"/>
    <lineage>
        <taxon>Bacteria</taxon>
        <taxon>Bacillati</taxon>
        <taxon>Actinomycetota</taxon>
        <taxon>Actinomycetes</taxon>
        <taxon>Streptosporangiales</taxon>
        <taxon>Streptosporangiaceae</taxon>
        <taxon>Nonomuraea</taxon>
    </lineage>
</organism>
<dbReference type="EMBL" id="SMKP01000098">
    <property type="protein sequence ID" value="TDD16804.1"/>
    <property type="molecule type" value="Genomic_DNA"/>
</dbReference>
<evidence type="ECO:0000313" key="1">
    <source>
        <dbReference type="EMBL" id="TDD16804.1"/>
    </source>
</evidence>
<accession>A0A4R4WJX8</accession>